<sequence length="145" mass="15539">MRGTRASIRLSALCACGQTSMALDGEVLSMLLCTCLDCQKATGTGHSAAAMVHESALQLSGPVRSHAVTAASGATLSRHFCSGCGTPLFAVSSRSPQTRLIAVGFFGAETDWFEPRHVLFARSHNDWDVLPPIPRHATYPERPER</sequence>
<keyword evidence="4" id="KW-0456">Lyase</keyword>
<accession>A0A433XGD7</accession>
<keyword evidence="3" id="KW-0862">Zinc</keyword>
<feature type="domain" description="CENP-V/GFA" evidence="5">
    <location>
        <begin position="10"/>
        <end position="128"/>
    </location>
</feature>
<dbReference type="EMBL" id="RZNJ01000002">
    <property type="protein sequence ID" value="RUT33102.1"/>
    <property type="molecule type" value="Genomic_DNA"/>
</dbReference>
<evidence type="ECO:0000259" key="5">
    <source>
        <dbReference type="PROSITE" id="PS51891"/>
    </source>
</evidence>
<dbReference type="GO" id="GO:0046872">
    <property type="term" value="F:metal ion binding"/>
    <property type="evidence" value="ECO:0007669"/>
    <property type="project" value="UniProtKB-KW"/>
</dbReference>
<dbReference type="PANTHER" id="PTHR33337:SF40">
    <property type="entry name" value="CENP-V_GFA DOMAIN-CONTAINING PROTEIN-RELATED"/>
    <property type="match status" value="1"/>
</dbReference>
<dbReference type="Proteomes" id="UP000281547">
    <property type="component" value="Unassembled WGS sequence"/>
</dbReference>
<dbReference type="GO" id="GO:0016846">
    <property type="term" value="F:carbon-sulfur lyase activity"/>
    <property type="evidence" value="ECO:0007669"/>
    <property type="project" value="InterPro"/>
</dbReference>
<keyword evidence="2" id="KW-0479">Metal-binding</keyword>
<gene>
    <name evidence="6" type="ORF">EMQ25_08240</name>
</gene>
<evidence type="ECO:0000256" key="3">
    <source>
        <dbReference type="ARBA" id="ARBA00022833"/>
    </source>
</evidence>
<evidence type="ECO:0000256" key="1">
    <source>
        <dbReference type="ARBA" id="ARBA00005495"/>
    </source>
</evidence>
<dbReference type="InterPro" id="IPR006913">
    <property type="entry name" value="CENP-V/GFA"/>
</dbReference>
<comment type="similarity">
    <text evidence="1">Belongs to the Gfa family.</text>
</comment>
<name>A0A433XGD7_9HYPH</name>
<dbReference type="InterPro" id="IPR011057">
    <property type="entry name" value="Mss4-like_sf"/>
</dbReference>
<evidence type="ECO:0000313" key="7">
    <source>
        <dbReference type="Proteomes" id="UP000281547"/>
    </source>
</evidence>
<dbReference type="Pfam" id="PF04828">
    <property type="entry name" value="GFA"/>
    <property type="match status" value="1"/>
</dbReference>
<dbReference type="SUPFAM" id="SSF51316">
    <property type="entry name" value="Mss4-like"/>
    <property type="match status" value="1"/>
</dbReference>
<dbReference type="AlphaFoldDB" id="A0A433XGD7"/>
<dbReference type="PANTHER" id="PTHR33337">
    <property type="entry name" value="GFA DOMAIN-CONTAINING PROTEIN"/>
    <property type="match status" value="1"/>
</dbReference>
<evidence type="ECO:0000313" key="6">
    <source>
        <dbReference type="EMBL" id="RUT33102.1"/>
    </source>
</evidence>
<evidence type="ECO:0000256" key="4">
    <source>
        <dbReference type="ARBA" id="ARBA00023239"/>
    </source>
</evidence>
<organism evidence="6 7">
    <name type="scientific">Arsenicitalea aurantiaca</name>
    <dbReference type="NCBI Taxonomy" id="1783274"/>
    <lineage>
        <taxon>Bacteria</taxon>
        <taxon>Pseudomonadati</taxon>
        <taxon>Pseudomonadota</taxon>
        <taxon>Alphaproteobacteria</taxon>
        <taxon>Hyphomicrobiales</taxon>
        <taxon>Devosiaceae</taxon>
        <taxon>Arsenicitalea</taxon>
    </lineage>
</organism>
<dbReference type="PROSITE" id="PS51891">
    <property type="entry name" value="CENP_V_GFA"/>
    <property type="match status" value="1"/>
</dbReference>
<proteinExistence type="inferred from homology"/>
<protein>
    <recommendedName>
        <fullName evidence="5">CENP-V/GFA domain-containing protein</fullName>
    </recommendedName>
</protein>
<dbReference type="Gene3D" id="3.90.1590.10">
    <property type="entry name" value="glutathione-dependent formaldehyde- activating enzyme (gfa)"/>
    <property type="match status" value="1"/>
</dbReference>
<evidence type="ECO:0000256" key="2">
    <source>
        <dbReference type="ARBA" id="ARBA00022723"/>
    </source>
</evidence>
<comment type="caution">
    <text evidence="6">The sequence shown here is derived from an EMBL/GenBank/DDBJ whole genome shotgun (WGS) entry which is preliminary data.</text>
</comment>
<reference evidence="6 7" key="1">
    <citation type="journal article" date="2016" name="Int. J. Syst. Evol. Microbiol.">
        <title>Arsenicitalea aurantiaca gen. nov., sp. nov., a new member of the family Hyphomicrobiaceae, isolated from high-arsenic sediment.</title>
        <authorList>
            <person name="Mu Y."/>
            <person name="Zhou L."/>
            <person name="Zeng X.C."/>
            <person name="Liu L."/>
            <person name="Pan Y."/>
            <person name="Chen X."/>
            <person name="Wang J."/>
            <person name="Li S."/>
            <person name="Li W.J."/>
            <person name="Wang Y."/>
        </authorList>
    </citation>
    <scope>NUCLEOTIDE SEQUENCE [LARGE SCALE GENOMIC DNA]</scope>
    <source>
        <strain evidence="6 7">42-50</strain>
    </source>
</reference>
<keyword evidence="7" id="KW-1185">Reference proteome</keyword>